<organism evidence="1">
    <name type="scientific">Tanacetum cinerariifolium</name>
    <name type="common">Dalmatian daisy</name>
    <name type="synonym">Chrysanthemum cinerariifolium</name>
    <dbReference type="NCBI Taxonomy" id="118510"/>
    <lineage>
        <taxon>Eukaryota</taxon>
        <taxon>Viridiplantae</taxon>
        <taxon>Streptophyta</taxon>
        <taxon>Embryophyta</taxon>
        <taxon>Tracheophyta</taxon>
        <taxon>Spermatophyta</taxon>
        <taxon>Magnoliopsida</taxon>
        <taxon>eudicotyledons</taxon>
        <taxon>Gunneridae</taxon>
        <taxon>Pentapetalae</taxon>
        <taxon>asterids</taxon>
        <taxon>campanulids</taxon>
        <taxon>Asterales</taxon>
        <taxon>Asteraceae</taxon>
        <taxon>Asteroideae</taxon>
        <taxon>Anthemideae</taxon>
        <taxon>Anthemidinae</taxon>
        <taxon>Tanacetum</taxon>
    </lineage>
</organism>
<dbReference type="GO" id="GO:0003723">
    <property type="term" value="F:RNA binding"/>
    <property type="evidence" value="ECO:0007669"/>
    <property type="project" value="InterPro"/>
</dbReference>
<dbReference type="SUPFAM" id="SSF55895">
    <property type="entry name" value="Ribonuclease Rh-like"/>
    <property type="match status" value="1"/>
</dbReference>
<dbReference type="GO" id="GO:0033897">
    <property type="term" value="F:ribonuclease T2 activity"/>
    <property type="evidence" value="ECO:0007669"/>
    <property type="project" value="InterPro"/>
</dbReference>
<comment type="caution">
    <text evidence="1">The sequence shown here is derived from an EMBL/GenBank/DDBJ whole genome shotgun (WGS) entry which is preliminary data.</text>
</comment>
<dbReference type="EMBL" id="BKCJ010004563">
    <property type="protein sequence ID" value="GEU61797.1"/>
    <property type="molecule type" value="Genomic_DNA"/>
</dbReference>
<name>A0A6L2LLC8_TANCI</name>
<gene>
    <name evidence="1" type="ORF">Tci_033775</name>
</gene>
<reference evidence="1" key="1">
    <citation type="journal article" date="2019" name="Sci. Rep.">
        <title>Draft genome of Tanacetum cinerariifolium, the natural source of mosquito coil.</title>
        <authorList>
            <person name="Yamashiro T."/>
            <person name="Shiraishi A."/>
            <person name="Satake H."/>
            <person name="Nakayama K."/>
        </authorList>
    </citation>
    <scope>NUCLEOTIDE SEQUENCE</scope>
</reference>
<dbReference type="InterPro" id="IPR018188">
    <property type="entry name" value="RNase_T2_His_AS_1"/>
</dbReference>
<proteinExistence type="predicted"/>
<evidence type="ECO:0000313" key="1">
    <source>
        <dbReference type="EMBL" id="GEU61797.1"/>
    </source>
</evidence>
<dbReference type="PROSITE" id="PS00530">
    <property type="entry name" value="RNASE_T2_1"/>
    <property type="match status" value="1"/>
</dbReference>
<accession>A0A6L2LLC8</accession>
<sequence>MPFTLVLQWAPGVCSGNSGVACQINPVPIEFTIHGLWPEPNGAPSNDDFDGQKFFSYDWQNLVVILITVFSRIFVRDRPDQVLRSLFLPYRVPHGGRGMAKRGLLVSAHEAAAELAGILGEGAAAEAETAAATAEAATAAAAETAAAAAIK</sequence>
<dbReference type="Gene3D" id="3.90.730.10">
    <property type="entry name" value="Ribonuclease T2-like"/>
    <property type="match status" value="1"/>
</dbReference>
<dbReference type="InterPro" id="IPR036430">
    <property type="entry name" value="RNase_T2-like_sf"/>
</dbReference>
<protein>
    <submittedName>
        <fullName evidence="1">Uncharacterized protein</fullName>
    </submittedName>
</protein>
<dbReference type="AlphaFoldDB" id="A0A6L2LLC8"/>